<reference evidence="3 4" key="1">
    <citation type="submission" date="2019-02" db="EMBL/GenBank/DDBJ databases">
        <title>Deep-cultivation of Planctomycetes and their phenomic and genomic characterization uncovers novel biology.</title>
        <authorList>
            <person name="Wiegand S."/>
            <person name="Jogler M."/>
            <person name="Boedeker C."/>
            <person name="Pinto D."/>
            <person name="Vollmers J."/>
            <person name="Rivas-Marin E."/>
            <person name="Kohn T."/>
            <person name="Peeters S.H."/>
            <person name="Heuer A."/>
            <person name="Rast P."/>
            <person name="Oberbeckmann S."/>
            <person name="Bunk B."/>
            <person name="Jeske O."/>
            <person name="Meyerdierks A."/>
            <person name="Storesund J.E."/>
            <person name="Kallscheuer N."/>
            <person name="Luecker S."/>
            <person name="Lage O.M."/>
            <person name="Pohl T."/>
            <person name="Merkel B.J."/>
            <person name="Hornburger P."/>
            <person name="Mueller R.-W."/>
            <person name="Bruemmer F."/>
            <person name="Labrenz M."/>
            <person name="Spormann A.M."/>
            <person name="Op den Camp H."/>
            <person name="Overmann J."/>
            <person name="Amann R."/>
            <person name="Jetten M.S.M."/>
            <person name="Mascher T."/>
            <person name="Medema M.H."/>
            <person name="Devos D.P."/>
            <person name="Kaster A.-K."/>
            <person name="Ovreas L."/>
            <person name="Rohde M."/>
            <person name="Galperin M.Y."/>
            <person name="Jogler C."/>
        </authorList>
    </citation>
    <scope>NUCLEOTIDE SEQUENCE [LARGE SCALE GENOMIC DNA]</scope>
    <source>
        <strain evidence="3 4">Mal52</strain>
    </source>
</reference>
<dbReference type="InterPro" id="IPR001126">
    <property type="entry name" value="UmuC"/>
</dbReference>
<dbReference type="GO" id="GO:0009432">
    <property type="term" value="P:SOS response"/>
    <property type="evidence" value="ECO:0007669"/>
    <property type="project" value="TreeGrafter"/>
</dbReference>
<keyword evidence="4" id="KW-1185">Reference proteome</keyword>
<dbReference type="GO" id="GO:0005829">
    <property type="term" value="C:cytosol"/>
    <property type="evidence" value="ECO:0007669"/>
    <property type="project" value="TreeGrafter"/>
</dbReference>
<dbReference type="EC" id="2.7.7.7" evidence="3"/>
<comment type="similarity">
    <text evidence="1">Belongs to the DNA polymerase type-Y family.</text>
</comment>
<gene>
    <name evidence="3" type="primary">dinB_1</name>
    <name evidence="3" type="ORF">Mal52_32860</name>
</gene>
<protein>
    <submittedName>
        <fullName evidence="3">DNA polymerase IV</fullName>
        <ecNumber evidence="3">2.7.7.7</ecNumber>
    </submittedName>
</protein>
<sequence length="404" mass="45984">MKTHELIGHVDSDCFYVSAERVRHEHLRHIPVGVLGNQGACVIAKSYELKARGVKTGMPIWDAAPLCPDAVFVKRDFRWYEVLSRKLLGVIRSVSPQVEYYSIDEMFFDASALREPAENLQQRILQEVGIPVSIGISRSRTLAKLMSDVRKPFGCCTITEKDAIENFIHLQPVEELCGIGSRSTRKLHQHGIRTCWQFTQANRHFIRKLLTIKGEALWWELQGEAVIPILTERKKHKAIARGGSIGRPSTDRERLWAWTVRDAERLIEELDFHRVLVGELVMKLSYKTAGDWSRSVRFASPTCDFDKLLEAAHRLHLVACLELQGQAVTHIDLIAERLCDRGAEQRSLFEADEGNSSIAQLKRATNEKLGRFALRSAATLPLTDIYNDEAFNYDVCDIRDKTCF</sequence>
<evidence type="ECO:0000313" key="4">
    <source>
        <dbReference type="Proteomes" id="UP000319383"/>
    </source>
</evidence>
<dbReference type="Pfam" id="PF00817">
    <property type="entry name" value="IMS"/>
    <property type="match status" value="1"/>
</dbReference>
<dbReference type="PANTHER" id="PTHR11076:SF34">
    <property type="entry name" value="PROTEIN UMUC"/>
    <property type="match status" value="1"/>
</dbReference>
<name>A0A517ZQQ0_9PLAN</name>
<dbReference type="Proteomes" id="UP000319383">
    <property type="component" value="Chromosome"/>
</dbReference>
<evidence type="ECO:0000313" key="3">
    <source>
        <dbReference type="EMBL" id="QDU44800.1"/>
    </source>
</evidence>
<dbReference type="GO" id="GO:0003887">
    <property type="term" value="F:DNA-directed DNA polymerase activity"/>
    <property type="evidence" value="ECO:0007669"/>
    <property type="project" value="UniProtKB-EC"/>
</dbReference>
<evidence type="ECO:0000259" key="2">
    <source>
        <dbReference type="PROSITE" id="PS50173"/>
    </source>
</evidence>
<dbReference type="GO" id="GO:0042276">
    <property type="term" value="P:error-prone translesion synthesis"/>
    <property type="evidence" value="ECO:0007669"/>
    <property type="project" value="TreeGrafter"/>
</dbReference>
<proteinExistence type="inferred from homology"/>
<dbReference type="AlphaFoldDB" id="A0A517ZQQ0"/>
<dbReference type="EMBL" id="CP036276">
    <property type="protein sequence ID" value="QDU44800.1"/>
    <property type="molecule type" value="Genomic_DNA"/>
</dbReference>
<feature type="domain" description="UmuC" evidence="2">
    <location>
        <begin position="7"/>
        <end position="180"/>
    </location>
</feature>
<accession>A0A517ZQQ0</accession>
<dbReference type="Gene3D" id="3.30.70.270">
    <property type="match status" value="1"/>
</dbReference>
<dbReference type="InterPro" id="IPR043128">
    <property type="entry name" value="Rev_trsase/Diguanyl_cyclase"/>
</dbReference>
<dbReference type="KEGG" id="sdyn:Mal52_32860"/>
<dbReference type="PANTHER" id="PTHR11076">
    <property type="entry name" value="DNA REPAIR POLYMERASE UMUC / TRANSFERASE FAMILY MEMBER"/>
    <property type="match status" value="1"/>
</dbReference>
<dbReference type="SUPFAM" id="SSF56672">
    <property type="entry name" value="DNA/RNA polymerases"/>
    <property type="match status" value="1"/>
</dbReference>
<organism evidence="3 4">
    <name type="scientific">Symmachiella dynata</name>
    <dbReference type="NCBI Taxonomy" id="2527995"/>
    <lineage>
        <taxon>Bacteria</taxon>
        <taxon>Pseudomonadati</taxon>
        <taxon>Planctomycetota</taxon>
        <taxon>Planctomycetia</taxon>
        <taxon>Planctomycetales</taxon>
        <taxon>Planctomycetaceae</taxon>
        <taxon>Symmachiella</taxon>
    </lineage>
</organism>
<keyword evidence="3" id="KW-0548">Nucleotidyltransferase</keyword>
<evidence type="ECO:0000256" key="1">
    <source>
        <dbReference type="ARBA" id="ARBA00010945"/>
    </source>
</evidence>
<dbReference type="PROSITE" id="PS50173">
    <property type="entry name" value="UMUC"/>
    <property type="match status" value="1"/>
</dbReference>
<dbReference type="RefSeq" id="WP_145377095.1">
    <property type="nucleotide sequence ID" value="NZ_CP036276.1"/>
</dbReference>
<keyword evidence="3" id="KW-0808">Transferase</keyword>
<dbReference type="Gene3D" id="1.10.150.20">
    <property type="entry name" value="5' to 3' exonuclease, C-terminal subdomain"/>
    <property type="match status" value="1"/>
</dbReference>
<dbReference type="GO" id="GO:0003684">
    <property type="term" value="F:damaged DNA binding"/>
    <property type="evidence" value="ECO:0007669"/>
    <property type="project" value="InterPro"/>
</dbReference>
<dbReference type="InterPro" id="IPR043502">
    <property type="entry name" value="DNA/RNA_pol_sf"/>
</dbReference>
<dbReference type="Pfam" id="PF11799">
    <property type="entry name" value="IMS_C"/>
    <property type="match status" value="1"/>
</dbReference>
<dbReference type="InterPro" id="IPR017961">
    <property type="entry name" value="DNA_pol_Y-fam_little_finger"/>
</dbReference>
<dbReference type="Gene3D" id="3.40.1170.60">
    <property type="match status" value="1"/>
</dbReference>
<dbReference type="InterPro" id="IPR050116">
    <property type="entry name" value="DNA_polymerase-Y"/>
</dbReference>
<dbReference type="GO" id="GO:0006281">
    <property type="term" value="P:DNA repair"/>
    <property type="evidence" value="ECO:0007669"/>
    <property type="project" value="InterPro"/>
</dbReference>